<evidence type="ECO:0000313" key="6">
    <source>
        <dbReference type="Proteomes" id="UP001187531"/>
    </source>
</evidence>
<evidence type="ECO:0000256" key="4">
    <source>
        <dbReference type="SAM" id="SignalP"/>
    </source>
</evidence>
<dbReference type="GO" id="GO:0062129">
    <property type="term" value="C:chitin-based extracellular matrix"/>
    <property type="evidence" value="ECO:0007669"/>
    <property type="project" value="TreeGrafter"/>
</dbReference>
<comment type="caution">
    <text evidence="5">The sequence shown here is derived from an EMBL/GenBank/DDBJ whole genome shotgun (WGS) entry which is preliminary data.</text>
</comment>
<keyword evidence="1 2" id="KW-0193">Cuticle</keyword>
<organism evidence="5 6">
    <name type="scientific">Artemia franciscana</name>
    <name type="common">Brine shrimp</name>
    <name type="synonym">Artemia sanfranciscana</name>
    <dbReference type="NCBI Taxonomy" id="6661"/>
    <lineage>
        <taxon>Eukaryota</taxon>
        <taxon>Metazoa</taxon>
        <taxon>Ecdysozoa</taxon>
        <taxon>Arthropoda</taxon>
        <taxon>Crustacea</taxon>
        <taxon>Branchiopoda</taxon>
        <taxon>Anostraca</taxon>
        <taxon>Artemiidae</taxon>
        <taxon>Artemia</taxon>
    </lineage>
</organism>
<feature type="chain" id="PRO_5041724079" description="Cuticle protein" evidence="4">
    <location>
        <begin position="17"/>
        <end position="296"/>
    </location>
</feature>
<proteinExistence type="predicted"/>
<protein>
    <recommendedName>
        <fullName evidence="7">Cuticle protein</fullName>
    </recommendedName>
</protein>
<evidence type="ECO:0000256" key="3">
    <source>
        <dbReference type="SAM" id="Coils"/>
    </source>
</evidence>
<dbReference type="PANTHER" id="PTHR10380:SF196">
    <property type="entry name" value="CUTICULAR PROTEIN 72EA"/>
    <property type="match status" value="1"/>
</dbReference>
<keyword evidence="6" id="KW-1185">Reference proteome</keyword>
<gene>
    <name evidence="5" type="ORF">QYM36_000419</name>
</gene>
<dbReference type="PROSITE" id="PS00233">
    <property type="entry name" value="CHIT_BIND_RR_1"/>
    <property type="match status" value="1"/>
</dbReference>
<reference evidence="5" key="1">
    <citation type="submission" date="2023-07" db="EMBL/GenBank/DDBJ databases">
        <title>Chromosome-level genome assembly of Artemia franciscana.</title>
        <authorList>
            <person name="Jo E."/>
        </authorList>
    </citation>
    <scope>NUCLEOTIDE SEQUENCE</scope>
    <source>
        <tissue evidence="5">Whole body</tissue>
    </source>
</reference>
<dbReference type="PANTHER" id="PTHR10380">
    <property type="entry name" value="CUTICLE PROTEIN"/>
    <property type="match status" value="1"/>
</dbReference>
<dbReference type="InterPro" id="IPR050468">
    <property type="entry name" value="Cuticle_Struct_Prot"/>
</dbReference>
<dbReference type="Pfam" id="PF00379">
    <property type="entry name" value="Chitin_bind_4"/>
    <property type="match status" value="1"/>
</dbReference>
<dbReference type="GO" id="GO:0008010">
    <property type="term" value="F:structural constituent of chitin-based larval cuticle"/>
    <property type="evidence" value="ECO:0007669"/>
    <property type="project" value="TreeGrafter"/>
</dbReference>
<name>A0AA88IB13_ARTSF</name>
<dbReference type="InterPro" id="IPR031311">
    <property type="entry name" value="CHIT_BIND_RR_consensus"/>
</dbReference>
<keyword evidence="4" id="KW-0732">Signal</keyword>
<dbReference type="EMBL" id="JAVRJZ010000002">
    <property type="protein sequence ID" value="KAK2725933.1"/>
    <property type="molecule type" value="Genomic_DNA"/>
</dbReference>
<dbReference type="InterPro" id="IPR000618">
    <property type="entry name" value="Insect_cuticle"/>
</dbReference>
<evidence type="ECO:0000256" key="2">
    <source>
        <dbReference type="PROSITE-ProRule" id="PRU00497"/>
    </source>
</evidence>
<sequence>MKTLAILLAVLAATTAKPFIYGHPGFQPLSYPYFRYGAYPYAAYPYSTPVTKVVKSAELKSIATPFTVPLVPAYTASQYHSQDEIGQASYGYAHPGQSHAATRDAFGNVVGSYAYINPDGKEVRVNYVADSNGFRVASNDLPVAPTAPVFEVPAEPTPVEDTPEVKAAKAEHFAAVEAAKARNAETEEEQTSSRRKRSIILTSPVQHINPFSYSYAYASPSVYRSPLAYAAQVPYTAPVAYVAPTAYAAPIAYAKPTTYTAPVAYAAPALPVQPVREATLTKTVLNPGHAVSYRVD</sequence>
<dbReference type="Proteomes" id="UP001187531">
    <property type="component" value="Unassembled WGS sequence"/>
</dbReference>
<evidence type="ECO:0008006" key="7">
    <source>
        <dbReference type="Google" id="ProtNLM"/>
    </source>
</evidence>
<dbReference type="PROSITE" id="PS51155">
    <property type="entry name" value="CHIT_BIND_RR_2"/>
    <property type="match status" value="1"/>
</dbReference>
<evidence type="ECO:0000256" key="1">
    <source>
        <dbReference type="ARBA" id="ARBA00022460"/>
    </source>
</evidence>
<accession>A0AA88IB13</accession>
<feature type="signal peptide" evidence="4">
    <location>
        <begin position="1"/>
        <end position="16"/>
    </location>
</feature>
<keyword evidence="3" id="KW-0175">Coiled coil</keyword>
<evidence type="ECO:0000313" key="5">
    <source>
        <dbReference type="EMBL" id="KAK2725933.1"/>
    </source>
</evidence>
<feature type="coiled-coil region" evidence="3">
    <location>
        <begin position="169"/>
        <end position="196"/>
    </location>
</feature>
<dbReference type="AlphaFoldDB" id="A0AA88IB13"/>